<dbReference type="GO" id="GO:0009826">
    <property type="term" value="P:unidimensional cell growth"/>
    <property type="evidence" value="ECO:0007669"/>
    <property type="project" value="UniProtKB-ARBA"/>
</dbReference>
<reference evidence="22 23" key="1">
    <citation type="journal article" date="2020" name="bioRxiv">
        <title>Sequence and annotation of 42 cannabis genomes reveals extensive copy number variation in cannabinoid synthesis and pathogen resistance genes.</title>
        <authorList>
            <person name="Mckernan K.J."/>
            <person name="Helbert Y."/>
            <person name="Kane L.T."/>
            <person name="Ebling H."/>
            <person name="Zhang L."/>
            <person name="Liu B."/>
            <person name="Eaton Z."/>
            <person name="Mclaughlin S."/>
            <person name="Kingan S."/>
            <person name="Baybayan P."/>
            <person name="Concepcion G."/>
            <person name="Jordan M."/>
            <person name="Riva A."/>
            <person name="Barbazuk W."/>
            <person name="Harkins T."/>
        </authorList>
    </citation>
    <scope>NUCLEOTIDE SEQUENCE [LARGE SCALE GENOMIC DNA]</scope>
    <source>
        <strain evidence="23">cv. Jamaican Lion 4</strain>
        <tissue evidence="22">Leaf</tissue>
    </source>
</reference>
<proteinExistence type="inferred from homology"/>
<evidence type="ECO:0000256" key="17">
    <source>
        <dbReference type="SAM" id="MobiDB-lite"/>
    </source>
</evidence>
<dbReference type="Gene3D" id="3.30.160.60">
    <property type="entry name" value="Classic Zinc Finger"/>
    <property type="match status" value="1"/>
</dbReference>
<dbReference type="InterPro" id="IPR003349">
    <property type="entry name" value="JmjN"/>
</dbReference>
<comment type="catalytic activity">
    <reaction evidence="14">
        <text>N(6),N(6)-dimethyl-L-lysyl(27)-[histone H3] + 2-oxoglutarate + O2 = N(6)-methyl-L-lysyl(27)-[histone H3] + formaldehyde + succinate + CO2</text>
        <dbReference type="Rhea" id="RHEA:60232"/>
        <dbReference type="Rhea" id="RHEA-COMP:15539"/>
        <dbReference type="Rhea" id="RHEA-COMP:15544"/>
        <dbReference type="ChEBI" id="CHEBI:15379"/>
        <dbReference type="ChEBI" id="CHEBI:16526"/>
        <dbReference type="ChEBI" id="CHEBI:16810"/>
        <dbReference type="ChEBI" id="CHEBI:16842"/>
        <dbReference type="ChEBI" id="CHEBI:30031"/>
        <dbReference type="ChEBI" id="CHEBI:61929"/>
        <dbReference type="ChEBI" id="CHEBI:61976"/>
    </reaction>
    <physiologicalReaction direction="left-to-right" evidence="14">
        <dbReference type="Rhea" id="RHEA:60233"/>
    </physiologicalReaction>
</comment>
<comment type="similarity">
    <text evidence="2">Belongs to the JHDM3 histone demethylase family.</text>
</comment>
<feature type="compositionally biased region" description="Basic and acidic residues" evidence="17">
    <location>
        <begin position="1629"/>
        <end position="1642"/>
    </location>
</feature>
<dbReference type="GO" id="GO:0009741">
    <property type="term" value="P:response to brassinosteroid"/>
    <property type="evidence" value="ECO:0007669"/>
    <property type="project" value="UniProtKB-ARBA"/>
</dbReference>
<evidence type="ECO:0000256" key="4">
    <source>
        <dbReference type="ARBA" id="ARBA00022737"/>
    </source>
</evidence>
<dbReference type="Pfam" id="PF02373">
    <property type="entry name" value="JmjC"/>
    <property type="match status" value="1"/>
</dbReference>
<evidence type="ECO:0000256" key="10">
    <source>
        <dbReference type="ARBA" id="ARBA00023004"/>
    </source>
</evidence>
<feature type="domain" description="C3H1-type" evidence="18">
    <location>
        <begin position="1856"/>
        <end position="1884"/>
    </location>
</feature>
<evidence type="ECO:0000256" key="2">
    <source>
        <dbReference type="ARBA" id="ARBA00009711"/>
    </source>
</evidence>
<evidence type="ECO:0000256" key="8">
    <source>
        <dbReference type="ARBA" id="ARBA00022964"/>
    </source>
</evidence>
<dbReference type="InterPro" id="IPR036855">
    <property type="entry name" value="Znf_CCCH_sf"/>
</dbReference>
<evidence type="ECO:0000256" key="3">
    <source>
        <dbReference type="ARBA" id="ARBA00022723"/>
    </source>
</evidence>
<dbReference type="GO" id="GO:0040029">
    <property type="term" value="P:epigenetic regulation of gene expression"/>
    <property type="evidence" value="ECO:0007669"/>
    <property type="project" value="UniProtKB-ARBA"/>
</dbReference>
<evidence type="ECO:0000259" key="21">
    <source>
        <dbReference type="PROSITE" id="PS51184"/>
    </source>
</evidence>
<evidence type="ECO:0000313" key="23">
    <source>
        <dbReference type="Proteomes" id="UP000583929"/>
    </source>
</evidence>
<dbReference type="GO" id="GO:0010628">
    <property type="term" value="P:positive regulation of gene expression"/>
    <property type="evidence" value="ECO:0007669"/>
    <property type="project" value="UniProtKB-ARBA"/>
</dbReference>
<organism evidence="22 23">
    <name type="scientific">Cannabis sativa</name>
    <name type="common">Hemp</name>
    <name type="synonym">Marijuana</name>
    <dbReference type="NCBI Taxonomy" id="3483"/>
    <lineage>
        <taxon>Eukaryota</taxon>
        <taxon>Viridiplantae</taxon>
        <taxon>Streptophyta</taxon>
        <taxon>Embryophyta</taxon>
        <taxon>Tracheophyta</taxon>
        <taxon>Spermatophyta</taxon>
        <taxon>Magnoliopsida</taxon>
        <taxon>eudicotyledons</taxon>
        <taxon>Gunneridae</taxon>
        <taxon>Pentapetalae</taxon>
        <taxon>rosids</taxon>
        <taxon>fabids</taxon>
        <taxon>Rosales</taxon>
        <taxon>Cannabaceae</taxon>
        <taxon>Cannabis</taxon>
    </lineage>
</organism>
<dbReference type="SMART" id="SM00545">
    <property type="entry name" value="JmjN"/>
    <property type="match status" value="1"/>
</dbReference>
<keyword evidence="8" id="KW-0223">Dioxygenase</keyword>
<feature type="compositionally biased region" description="Polar residues" evidence="17">
    <location>
        <begin position="2069"/>
        <end position="2081"/>
    </location>
</feature>
<feature type="region of interest" description="Disordered" evidence="17">
    <location>
        <begin position="1054"/>
        <end position="1095"/>
    </location>
</feature>
<keyword evidence="23" id="KW-1185">Reference proteome</keyword>
<feature type="compositionally biased region" description="Polar residues" evidence="17">
    <location>
        <begin position="1256"/>
        <end position="1273"/>
    </location>
</feature>
<feature type="zinc finger region" description="C3H1-type" evidence="16">
    <location>
        <begin position="1993"/>
        <end position="2021"/>
    </location>
</feature>
<dbReference type="InterPro" id="IPR000571">
    <property type="entry name" value="Znf_CCCH"/>
</dbReference>
<feature type="compositionally biased region" description="Basic and acidic residues" evidence="17">
    <location>
        <begin position="717"/>
        <end position="731"/>
    </location>
</feature>
<dbReference type="SUPFAM" id="SSF90229">
    <property type="entry name" value="CCCH zinc finger"/>
    <property type="match status" value="3"/>
</dbReference>
<feature type="compositionally biased region" description="Acidic residues" evidence="17">
    <location>
        <begin position="1643"/>
        <end position="1659"/>
    </location>
</feature>
<feature type="zinc finger region" description="C3H1-type" evidence="16">
    <location>
        <begin position="1856"/>
        <end position="1884"/>
    </location>
</feature>
<dbReference type="PANTHER" id="PTHR10694">
    <property type="entry name" value="LYSINE-SPECIFIC DEMETHYLASE"/>
    <property type="match status" value="1"/>
</dbReference>
<feature type="compositionally biased region" description="Acidic residues" evidence="17">
    <location>
        <begin position="1691"/>
        <end position="1703"/>
    </location>
</feature>
<evidence type="ECO:0000256" key="11">
    <source>
        <dbReference type="ARBA" id="ARBA00023015"/>
    </source>
</evidence>
<keyword evidence="5 16" id="KW-0863">Zinc-finger</keyword>
<feature type="domain" description="C3H1-type" evidence="18">
    <location>
        <begin position="1993"/>
        <end position="2021"/>
    </location>
</feature>
<dbReference type="SUPFAM" id="SSF51197">
    <property type="entry name" value="Clavaminate synthase-like"/>
    <property type="match status" value="1"/>
</dbReference>
<protein>
    <submittedName>
        <fullName evidence="22">Uncharacterized protein</fullName>
    </submittedName>
</protein>
<keyword evidence="13" id="KW-0539">Nucleus</keyword>
<dbReference type="Gene3D" id="4.10.1000.10">
    <property type="entry name" value="Zinc finger, CCCH-type"/>
    <property type="match status" value="1"/>
</dbReference>
<feature type="region of interest" description="Disordered" evidence="17">
    <location>
        <begin position="1165"/>
        <end position="1199"/>
    </location>
</feature>
<feature type="compositionally biased region" description="Polar residues" evidence="17">
    <location>
        <begin position="1559"/>
        <end position="1575"/>
    </location>
</feature>
<dbReference type="GO" id="GO:2000028">
    <property type="term" value="P:regulation of photoperiodism, flowering"/>
    <property type="evidence" value="ECO:0007669"/>
    <property type="project" value="UniProtKB-ARBA"/>
</dbReference>
<evidence type="ECO:0000256" key="5">
    <source>
        <dbReference type="ARBA" id="ARBA00022771"/>
    </source>
</evidence>
<dbReference type="Gene3D" id="2.60.120.650">
    <property type="entry name" value="Cupin"/>
    <property type="match status" value="1"/>
</dbReference>
<dbReference type="GO" id="GO:0000785">
    <property type="term" value="C:chromatin"/>
    <property type="evidence" value="ECO:0007669"/>
    <property type="project" value="TreeGrafter"/>
</dbReference>
<feature type="compositionally biased region" description="Polar residues" evidence="17">
    <location>
        <begin position="1723"/>
        <end position="1735"/>
    </location>
</feature>
<evidence type="ECO:0000313" key="22">
    <source>
        <dbReference type="EMBL" id="KAF4370648.1"/>
    </source>
</evidence>
<feature type="region of interest" description="Disordered" evidence="17">
    <location>
        <begin position="1888"/>
        <end position="1919"/>
    </location>
</feature>
<keyword evidence="3 16" id="KW-0479">Metal-binding</keyword>
<feature type="domain" description="JmjN" evidence="20">
    <location>
        <begin position="24"/>
        <end position="65"/>
    </location>
</feature>
<name>A0A7J6FJ55_CANSA</name>
<feature type="zinc finger region" description="C3H1-type" evidence="16">
    <location>
        <begin position="2039"/>
        <end position="2067"/>
    </location>
</feature>
<keyword evidence="6 16" id="KW-0862">Zinc</keyword>
<feature type="compositionally biased region" description="Acidic residues" evidence="17">
    <location>
        <begin position="1218"/>
        <end position="1232"/>
    </location>
</feature>
<keyword evidence="11" id="KW-0805">Transcription regulation</keyword>
<dbReference type="SMART" id="SM00558">
    <property type="entry name" value="JmjC"/>
    <property type="match status" value="1"/>
</dbReference>
<dbReference type="GO" id="GO:0071558">
    <property type="term" value="F:histone H3K27me2/H3K27me3 demethylase activity"/>
    <property type="evidence" value="ECO:0007669"/>
    <property type="project" value="UniProtKB-ARBA"/>
</dbReference>
<dbReference type="SUPFAM" id="SSF57667">
    <property type="entry name" value="beta-beta-alpha zinc fingers"/>
    <property type="match status" value="1"/>
</dbReference>
<feature type="domain" description="JmjC" evidence="21">
    <location>
        <begin position="199"/>
        <end position="365"/>
    </location>
</feature>
<dbReference type="Pfam" id="PF02375">
    <property type="entry name" value="JmjN"/>
    <property type="match status" value="1"/>
</dbReference>
<dbReference type="PROSITE" id="PS50157">
    <property type="entry name" value="ZINC_FINGER_C2H2_2"/>
    <property type="match status" value="2"/>
</dbReference>
<accession>A0A7J6FJ55</accession>
<feature type="domain" description="C3H1-type" evidence="18">
    <location>
        <begin position="2039"/>
        <end position="2067"/>
    </location>
</feature>
<evidence type="ECO:0000256" key="14">
    <source>
        <dbReference type="ARBA" id="ARBA00050682"/>
    </source>
</evidence>
<dbReference type="GO" id="GO:0008270">
    <property type="term" value="F:zinc ion binding"/>
    <property type="evidence" value="ECO:0007669"/>
    <property type="project" value="UniProtKB-KW"/>
</dbReference>
<dbReference type="GO" id="GO:0034647">
    <property type="term" value="F:histone H3K4me/H3K4me2/H3K4me3 demethylase activity"/>
    <property type="evidence" value="ECO:0007669"/>
    <property type="project" value="TreeGrafter"/>
</dbReference>
<evidence type="ECO:0000259" key="18">
    <source>
        <dbReference type="PROSITE" id="PS50103"/>
    </source>
</evidence>
<feature type="region of interest" description="Disordered" evidence="17">
    <location>
        <begin position="1214"/>
        <end position="1360"/>
    </location>
</feature>
<keyword evidence="7" id="KW-0156">Chromatin regulator</keyword>
<feature type="domain" description="C3H1-type" evidence="18">
    <location>
        <begin position="1759"/>
        <end position="1787"/>
    </location>
</feature>
<feature type="domain" description="C2H2-type" evidence="19">
    <location>
        <begin position="1391"/>
        <end position="1420"/>
    </location>
</feature>
<dbReference type="GO" id="GO:0005634">
    <property type="term" value="C:nucleus"/>
    <property type="evidence" value="ECO:0007669"/>
    <property type="project" value="UniProtKB-SubCell"/>
</dbReference>
<dbReference type="PROSITE" id="PS50103">
    <property type="entry name" value="ZF_C3H1"/>
    <property type="match status" value="5"/>
</dbReference>
<evidence type="ECO:0000256" key="7">
    <source>
        <dbReference type="ARBA" id="ARBA00022853"/>
    </source>
</evidence>
<feature type="region of interest" description="Disordered" evidence="17">
    <location>
        <begin position="1555"/>
        <end position="1750"/>
    </location>
</feature>
<feature type="domain" description="C3H1-type" evidence="18">
    <location>
        <begin position="1807"/>
        <end position="1835"/>
    </location>
</feature>
<evidence type="ECO:0000256" key="12">
    <source>
        <dbReference type="ARBA" id="ARBA00023163"/>
    </source>
</evidence>
<comment type="caution">
    <text evidence="22">The sequence shown here is derived from an EMBL/GenBank/DDBJ whole genome shotgun (WGS) entry which is preliminary data.</text>
</comment>
<evidence type="ECO:0000256" key="1">
    <source>
        <dbReference type="ARBA" id="ARBA00004123"/>
    </source>
</evidence>
<dbReference type="InterPro" id="IPR003347">
    <property type="entry name" value="JmjC_dom"/>
</dbReference>
<feature type="zinc finger region" description="C3H1-type" evidence="16">
    <location>
        <begin position="1807"/>
        <end position="1835"/>
    </location>
</feature>
<evidence type="ECO:0000256" key="9">
    <source>
        <dbReference type="ARBA" id="ARBA00023002"/>
    </source>
</evidence>
<dbReference type="InterPro" id="IPR036236">
    <property type="entry name" value="Znf_C2H2_sf"/>
</dbReference>
<evidence type="ECO:0000256" key="16">
    <source>
        <dbReference type="PROSITE-ProRule" id="PRU00723"/>
    </source>
</evidence>
<gene>
    <name evidence="22" type="ORF">G4B88_013404</name>
</gene>
<feature type="region of interest" description="Disordered" evidence="17">
    <location>
        <begin position="709"/>
        <end position="731"/>
    </location>
</feature>
<comment type="catalytic activity">
    <reaction evidence="15">
        <text>N(6),N(6),N(6)-trimethyl-L-lysyl(27)-[histone H3] + 2-oxoglutarate + O2 = N(6),N(6)-dimethyl-L-lysyl(27)-[histone H3] + formaldehyde + succinate + CO2</text>
        <dbReference type="Rhea" id="RHEA:60228"/>
        <dbReference type="Rhea" id="RHEA-COMP:15535"/>
        <dbReference type="Rhea" id="RHEA-COMP:15539"/>
        <dbReference type="ChEBI" id="CHEBI:15379"/>
        <dbReference type="ChEBI" id="CHEBI:16526"/>
        <dbReference type="ChEBI" id="CHEBI:16810"/>
        <dbReference type="ChEBI" id="CHEBI:16842"/>
        <dbReference type="ChEBI" id="CHEBI:30031"/>
        <dbReference type="ChEBI" id="CHEBI:61961"/>
        <dbReference type="ChEBI" id="CHEBI:61976"/>
    </reaction>
    <physiologicalReaction direction="left-to-right" evidence="15">
        <dbReference type="Rhea" id="RHEA:60229"/>
    </physiologicalReaction>
</comment>
<dbReference type="EMBL" id="JAATIQ010000203">
    <property type="protein sequence ID" value="KAF4370648.1"/>
    <property type="molecule type" value="Genomic_DNA"/>
</dbReference>
<dbReference type="Pfam" id="PF00642">
    <property type="entry name" value="zf-CCCH"/>
    <property type="match status" value="5"/>
</dbReference>
<dbReference type="Gene3D" id="2.30.30.1190">
    <property type="match status" value="1"/>
</dbReference>
<evidence type="ECO:0000259" key="20">
    <source>
        <dbReference type="PROSITE" id="PS51183"/>
    </source>
</evidence>
<keyword evidence="10" id="KW-0408">Iron</keyword>
<keyword evidence="9" id="KW-0560">Oxidoreductase</keyword>
<evidence type="ECO:0000256" key="13">
    <source>
        <dbReference type="ARBA" id="ARBA00023242"/>
    </source>
</evidence>
<dbReference type="InterPro" id="IPR013087">
    <property type="entry name" value="Znf_C2H2_type"/>
</dbReference>
<dbReference type="FunFam" id="3.30.160.60:FF:000747">
    <property type="entry name" value="Probable lysine-specific demethylase ELF6"/>
    <property type="match status" value="1"/>
</dbReference>
<feature type="zinc finger region" description="C3H1-type" evidence="16">
    <location>
        <begin position="1759"/>
        <end position="1787"/>
    </location>
</feature>
<evidence type="ECO:0000256" key="6">
    <source>
        <dbReference type="ARBA" id="ARBA00022833"/>
    </source>
</evidence>
<dbReference type="SMART" id="SM00356">
    <property type="entry name" value="ZnF_C3H1"/>
    <property type="match status" value="5"/>
</dbReference>
<feature type="region of interest" description="Disordered" evidence="17">
    <location>
        <begin position="2069"/>
        <end position="2103"/>
    </location>
</feature>
<dbReference type="Gene3D" id="3.30.1370.210">
    <property type="match status" value="1"/>
</dbReference>
<keyword evidence="4" id="KW-0677">Repeat</keyword>
<dbReference type="FunFam" id="2.60.120.650:FF:000023">
    <property type="entry name" value="Probable lysine-specific demethylase ELF6"/>
    <property type="match status" value="1"/>
</dbReference>
<dbReference type="PROSITE" id="PS51183">
    <property type="entry name" value="JMJN"/>
    <property type="match status" value="1"/>
</dbReference>
<feature type="compositionally biased region" description="Basic and acidic residues" evidence="17">
    <location>
        <begin position="1660"/>
        <end position="1669"/>
    </location>
</feature>
<evidence type="ECO:0000256" key="15">
    <source>
        <dbReference type="ARBA" id="ARBA00051751"/>
    </source>
</evidence>
<feature type="domain" description="C2H2-type" evidence="19">
    <location>
        <begin position="1421"/>
        <end position="1450"/>
    </location>
</feature>
<evidence type="ECO:0000259" key="19">
    <source>
        <dbReference type="PROSITE" id="PS50157"/>
    </source>
</evidence>
<comment type="subcellular location">
    <subcellularLocation>
        <location evidence="1">Nucleus</location>
    </subcellularLocation>
</comment>
<dbReference type="GO" id="GO:0048580">
    <property type="term" value="P:regulation of post-embryonic development"/>
    <property type="evidence" value="ECO:0007669"/>
    <property type="project" value="UniProtKB-ARBA"/>
</dbReference>
<dbReference type="PROSITE" id="PS00028">
    <property type="entry name" value="ZINC_FINGER_C2H2_1"/>
    <property type="match status" value="2"/>
</dbReference>
<sequence>MAASTLGSDPSPEVFSWLKTLPLAPEYHPTLAEFQDPISYIFKIEKEASKYGICKIIPPVSPSPKKTVIANLNKSLAARAGYSEGSNPKTPPTFTTRQQQIGFCPRKPRPVQRPVWQSGEQYTFQEFETKAKGFEKGFLKKCGKKGGGLSPLEIETLYWKATVDKPFSVEYANDMPGSAFVPVNAKKSREAGESVTLGETAWNMRAVSRSKGSLLRFMKEEIPGVTSPMVYVAMLFSWFAWHVEDHDLHSLNYLHMGASKTWYGVPKEAAVAFEEVIRVHGYGAEINPLVTFSILGEKTTVMSPEVFIKEGVPCCRLVQNAGEFVVTFPRAYHTGFSHGFNCAEAANIATPEWLRVANDAAIRRASINYPPMVSHFQLLYDLALALCSRIPLSIGSEPRSSRLKDKRKGEGETVVKELFVQDVLKNNDLLHVLGKGSPIVLLPRTSSDIPLCSKLRVGSHLRSNTSLSIEEMKSSRSLISDDLMVDRKQEVDQVKEFYPVKGKLASLCEGSWVPSRGNKRTSGSNFKTPIKSVEVKNNVDSDRLSEQRLFSCVTCGILSFACVAIVQPKDPAARYLMAADCSFFNDWVVNAGVASNVFPISNVDQTESKQNNYTAWADNCAPDSYDGPVPSISNQVQMEDQNNEVLSNSEAHEATSALGLLALHYGNSSDSEEDQVREDDSIYENETNMANCSPESKYRCESSGLSFQNSLSDAAGDDGRSPQELDLGEERASQNADFHKENGHNIDDVKYSNRQNVGCSVDASNNVASTETNCLVGKIRDPMIVSQTCSADTYDAEATRFCKGIVPMKNEGVPLAPLSDEDSSRMHVFCLEHAVEVEQQLRQIGGVHILLLCHPDYPKIETEAKSIAEELGINCALNDTTFRDATKDDQEKIQSALDSEDAMPKNGDWAVKLGINLFYSANLSRSPLYSKQMPYNSVIYNAFGRTSPTSSSVRSDGFGRRSVKKKVVAGKWCGKVWMSNQVHPLLVKRNPEDEEERGILAWATPDENLDRNHDTPHRNSNTMVAKKYVRKRKMKVGNESIKKAKCIKGEDIVSENSMDDDSHEPHRRPFGNNQATRIGGGSTKKGKQHIQREDAVSDDSMYVSLKQCKRTLRTKVATSVETDDIVSDDSLGVISNYRNRKNPRSEKAKHVRDAGIQDVVSDDSLDFESNQRGGRIPKSKQAKFMEEEDSASDDLPSTNLYKQQTRIYKSKYAKSIEREDDVSDEPVEDYACDEDKRVLRSKPTKSPMQPKMKQGTGRNVRQPSSQPVKQGTRQIMKKETQKTKLHTPRLRNSQCDQDTSHICDDEEEEGGPSTRLRKRTPKPQKTTGTKKKEQQQQQTSNKKAKNVSAGKAQAGRSDTKLKDEEAEYVCDVEGCTMSFGVKHELVLHKRNICPVKGCGKKFFSHKYLVQHRRVHMDDRPLRCPWKGCKMTFKWAWARTEHIRVHTGARPYVCAEPGESYGKAEGGWSKKLLLGSDDFIKKIEIRSDRDVDQLRFYVDLKNNRWVVGGGNGGKDHTFVVGDDRSDLKDISDPLLDWTENSIMRVLKCGGTMEHSEEIPLSQNTTDHPSTHDTQLGFQHPPPSSSSSNNNSNGDPDPETSDLAHGAVEKEKEKDADETGGTICQELANLELKKNEEEPVLKPDLEEEEEEKKDEKEEEKEEEKVADRDLSGEEMGSRNGSDDGNENVSENENANDDDDDDDDDDDGKREVEENDDEDGGVGENKSGNETENGSEVNNGVGEMEKKNGYGGGIRKYQYPVRPEAEDCSFYLKTGTCKFGSNCKFNHPIRKRTNQGAREKVKEREDSTEKPGQSECKYYLRSGGCKFGKACKYNHTRGKTSAAPLAPVLEFNFVGLPIRVGEKECPYYMRTGSCKYGGNCRFNHPDPTDAAAGSDTSAGYGNGRPVSLQGARQSTLPSWSSPRSLNETAPFMPMMLSPNQGVPSQNSEWNGYQAPVYLPDRNLPPPPAYVMNNPVTETNIYQHHPPQKLMEEYPERPGQPECTFFLKTGDCKFKSNCKYHHPKKIAMGASPCTLSDKGLPLRPDQNICTYYSRYGICKFGPACKYDHPVQQTPTMSSVENQPPLYSNLAGEGARRSRNETTIQQLV</sequence>
<dbReference type="PANTHER" id="PTHR10694:SF38">
    <property type="entry name" value="LYSINE-SPECIFIC DEMETHYLASE REF6"/>
    <property type="match status" value="1"/>
</dbReference>
<feature type="compositionally biased region" description="Polar residues" evidence="17">
    <location>
        <begin position="1907"/>
        <end position="1919"/>
    </location>
</feature>
<feature type="compositionally biased region" description="Basic and acidic residues" evidence="17">
    <location>
        <begin position="1605"/>
        <end position="1615"/>
    </location>
</feature>
<dbReference type="PROSITE" id="PS51184">
    <property type="entry name" value="JMJC"/>
    <property type="match status" value="1"/>
</dbReference>
<dbReference type="Proteomes" id="UP000583929">
    <property type="component" value="Unassembled WGS sequence"/>
</dbReference>
<keyword evidence="12" id="KW-0804">Transcription</keyword>
<dbReference type="SMART" id="SM00355">
    <property type="entry name" value="ZnF_C2H2"/>
    <property type="match status" value="3"/>
</dbReference>